<dbReference type="RefSeq" id="WP_307904578.1">
    <property type="nucleotide sequence ID" value="NZ_AP027059.1"/>
</dbReference>
<accession>A0AAU9DRP8</accession>
<organism evidence="3 4">
    <name type="scientific">Haliovirga abyssi</name>
    <dbReference type="NCBI Taxonomy" id="2996794"/>
    <lineage>
        <taxon>Bacteria</taxon>
        <taxon>Fusobacteriati</taxon>
        <taxon>Fusobacteriota</taxon>
        <taxon>Fusobacteriia</taxon>
        <taxon>Fusobacteriales</taxon>
        <taxon>Haliovirgaceae</taxon>
        <taxon>Haliovirga</taxon>
    </lineage>
</organism>
<keyword evidence="1" id="KW-0145">Chemotaxis</keyword>
<dbReference type="InterPro" id="IPR038756">
    <property type="entry name" value="CheX-like"/>
</dbReference>
<keyword evidence="4" id="KW-1185">Reference proteome</keyword>
<dbReference type="GO" id="GO:0006935">
    <property type="term" value="P:chemotaxis"/>
    <property type="evidence" value="ECO:0007669"/>
    <property type="project" value="UniProtKB-KW"/>
</dbReference>
<gene>
    <name evidence="3" type="primary">cheX_1</name>
    <name evidence="3" type="ORF">HLVA_01980</name>
</gene>
<dbReference type="PANTHER" id="PTHR39452">
    <property type="entry name" value="CHEY-P PHOSPHATASE CHEX"/>
    <property type="match status" value="1"/>
</dbReference>
<dbReference type="KEGG" id="haby:HLVA_01980"/>
<dbReference type="EMBL" id="AP027059">
    <property type="protein sequence ID" value="BDU49629.1"/>
    <property type="molecule type" value="Genomic_DNA"/>
</dbReference>
<dbReference type="Proteomes" id="UP001321582">
    <property type="component" value="Chromosome"/>
</dbReference>
<evidence type="ECO:0000313" key="4">
    <source>
        <dbReference type="Proteomes" id="UP001321582"/>
    </source>
</evidence>
<sequence>MAVNLEYINPFLSSVINVMNEMIDEKPIKSEVKMQKTNFKSEGISTIVGITEGGKGNIIIDMKQETAIKIAEIVNEEEYGKLTDFVFITLAEIGNMIAGNGITVINNKNSKLNLRLTPPSIFAGDDLEIDSPKLSSIGVKFKLSFGEISLNVAFEGVEV</sequence>
<evidence type="ECO:0000256" key="1">
    <source>
        <dbReference type="ARBA" id="ARBA00022500"/>
    </source>
</evidence>
<dbReference type="Pfam" id="PF13690">
    <property type="entry name" value="CheX"/>
    <property type="match status" value="1"/>
</dbReference>
<reference evidence="3 4" key="1">
    <citation type="submission" date="2022-11" db="EMBL/GenBank/DDBJ databases">
        <title>Haliovirga abyssi gen. nov., sp. nov., a mesophilic fermentative bacterium isolated from the Iheya North hydrothermal field and the proposal of Haliovirgaceae fam. nov.</title>
        <authorList>
            <person name="Miyazaki U."/>
            <person name="Tame A."/>
            <person name="Miyazaki J."/>
            <person name="Takai K."/>
            <person name="Sawayama S."/>
            <person name="Kitajima M."/>
            <person name="Okamoto A."/>
            <person name="Nakagawa S."/>
        </authorList>
    </citation>
    <scope>NUCLEOTIDE SEQUENCE [LARGE SCALE GENOMIC DNA]</scope>
    <source>
        <strain evidence="3 4">IC12</strain>
    </source>
</reference>
<dbReference type="AlphaFoldDB" id="A0AAU9DRP8"/>
<name>A0AAU9DRP8_9FUSO</name>
<dbReference type="Gene3D" id="3.40.1550.10">
    <property type="entry name" value="CheC-like"/>
    <property type="match status" value="1"/>
</dbReference>
<evidence type="ECO:0000259" key="2">
    <source>
        <dbReference type="Pfam" id="PF13690"/>
    </source>
</evidence>
<dbReference type="InterPro" id="IPR028976">
    <property type="entry name" value="CheC-like_sf"/>
</dbReference>
<protein>
    <submittedName>
        <fullName evidence="3">Chemotaxis protein CheX</fullName>
    </submittedName>
</protein>
<dbReference type="PANTHER" id="PTHR39452:SF1">
    <property type="entry name" value="CHEY-P PHOSPHATASE CHEX"/>
    <property type="match status" value="1"/>
</dbReference>
<feature type="domain" description="Chemotaxis phosphatase CheX-like" evidence="2">
    <location>
        <begin position="44"/>
        <end position="135"/>
    </location>
</feature>
<evidence type="ECO:0000313" key="3">
    <source>
        <dbReference type="EMBL" id="BDU49629.1"/>
    </source>
</evidence>
<dbReference type="SUPFAM" id="SSF103039">
    <property type="entry name" value="CheC-like"/>
    <property type="match status" value="1"/>
</dbReference>
<dbReference type="InterPro" id="IPR028051">
    <property type="entry name" value="CheX-like_dom"/>
</dbReference>
<proteinExistence type="predicted"/>
<dbReference type="CDD" id="cd17906">
    <property type="entry name" value="CheX"/>
    <property type="match status" value="1"/>
</dbReference>